<dbReference type="Gene3D" id="3.40.50.1440">
    <property type="entry name" value="Tubulin/FtsZ, GTPase domain"/>
    <property type="match status" value="1"/>
</dbReference>
<name>A0A3L6EAW8_MAIZE</name>
<sequence>MDLQKKPALLLCLCDLILAQKIGSLLVRDLEKEAVLASAFAKNDSKKVAAATSCVLQLIHSMEGGSTREIKQVSDGDERSGPSLRAENLKARPAVGAWVPGASGSKQSVKTANEKETLKLILEVYFMDMTTQLNMFSSALPGSLFWKVTPNSPLSCLQLPSSGWGESYLSSQDQIKLVYLECIILSEDFGTRYVCHLACGSGYFDTMCIFVMVHKSCPYRLREIQRLYIEQQRKNECKYQLVHGKGTIRISWELASYGEIFRLLNFQYKKVDCRMACSCFTPPNVGCTVTVPRSTLGLSSTKTTGTMVSTGEAAAESLIKYDEGPQGGRFRRLYILFKRICQCDTSVGVAHDAFNMFFSETGSGKHVPRAIFVDLEPTIIDEIREADISRLSFAVEIAEEFYVSLSFANIFPFCPLACGKLESRGKMLLLSQPNFCG</sequence>
<organism evidence="6">
    <name type="scientific">Zea mays</name>
    <name type="common">Maize</name>
    <dbReference type="NCBI Taxonomy" id="4577"/>
    <lineage>
        <taxon>Eukaryota</taxon>
        <taxon>Viridiplantae</taxon>
        <taxon>Streptophyta</taxon>
        <taxon>Embryophyta</taxon>
        <taxon>Tracheophyta</taxon>
        <taxon>Spermatophyta</taxon>
        <taxon>Magnoliopsida</taxon>
        <taxon>Liliopsida</taxon>
        <taxon>Poales</taxon>
        <taxon>Poaceae</taxon>
        <taxon>PACMAD clade</taxon>
        <taxon>Panicoideae</taxon>
        <taxon>Andropogonodae</taxon>
        <taxon>Andropogoneae</taxon>
        <taxon>Tripsacinae</taxon>
        <taxon>Zea</taxon>
    </lineage>
</organism>
<dbReference type="InterPro" id="IPR000217">
    <property type="entry name" value="Tubulin"/>
</dbReference>
<reference evidence="6" key="1">
    <citation type="journal article" date="2018" name="Nat. Genet.">
        <title>Extensive intraspecific gene order and gene structural variations between Mo17 and other maize genomes.</title>
        <authorList>
            <person name="Sun S."/>
            <person name="Zhou Y."/>
            <person name="Chen J."/>
            <person name="Shi J."/>
            <person name="Zhao H."/>
            <person name="Zhao H."/>
            <person name="Song W."/>
            <person name="Zhang M."/>
            <person name="Cui Y."/>
            <person name="Dong X."/>
            <person name="Liu H."/>
            <person name="Ma X."/>
            <person name="Jiao Y."/>
            <person name="Wang B."/>
            <person name="Wei X."/>
            <person name="Stein J.C."/>
            <person name="Glaubitz J.C."/>
            <person name="Lu F."/>
            <person name="Yu G."/>
            <person name="Liang C."/>
            <person name="Fengler K."/>
            <person name="Li B."/>
            <person name="Rafalski A."/>
            <person name="Schnable P.S."/>
            <person name="Ware D.H."/>
            <person name="Buckler E.S."/>
            <person name="Lai J."/>
        </authorList>
    </citation>
    <scope>NUCLEOTIDE SEQUENCE [LARGE SCALE GENOMIC DNA]</scope>
    <source>
        <tissue evidence="6">Seedling</tissue>
    </source>
</reference>
<dbReference type="InterPro" id="IPR036525">
    <property type="entry name" value="Tubulin/FtsZ_GTPase_sf"/>
</dbReference>
<keyword evidence="4" id="KW-0342">GTP-binding</keyword>
<keyword evidence="2" id="KW-0493">Microtubule</keyword>
<gene>
    <name evidence="6" type="primary">TUBA6</name>
    <name evidence="6" type="ORF">Zm00014a_013739</name>
</gene>
<evidence type="ECO:0000256" key="5">
    <source>
        <dbReference type="SAM" id="SignalP"/>
    </source>
</evidence>
<evidence type="ECO:0000256" key="2">
    <source>
        <dbReference type="ARBA" id="ARBA00022701"/>
    </source>
</evidence>
<comment type="similarity">
    <text evidence="1">Belongs to the tubulin family.</text>
</comment>
<dbReference type="GO" id="GO:0005525">
    <property type="term" value="F:GTP binding"/>
    <property type="evidence" value="ECO:0007669"/>
    <property type="project" value="UniProtKB-KW"/>
</dbReference>
<dbReference type="AlphaFoldDB" id="A0A3L6EAW8"/>
<dbReference type="SUPFAM" id="SSF52490">
    <property type="entry name" value="Tubulin nucleotide-binding domain-like"/>
    <property type="match status" value="1"/>
</dbReference>
<feature type="chain" id="PRO_5018139345" evidence="5">
    <location>
        <begin position="20"/>
        <end position="437"/>
    </location>
</feature>
<proteinExistence type="inferred from homology"/>
<dbReference type="PANTHER" id="PTHR11588">
    <property type="entry name" value="TUBULIN"/>
    <property type="match status" value="1"/>
</dbReference>
<dbReference type="ExpressionAtlas" id="A0A3L6EAW8">
    <property type="expression patterns" value="baseline"/>
</dbReference>
<dbReference type="GO" id="GO:0005874">
    <property type="term" value="C:microtubule"/>
    <property type="evidence" value="ECO:0007669"/>
    <property type="project" value="UniProtKB-KW"/>
</dbReference>
<keyword evidence="3" id="KW-0547">Nucleotide-binding</keyword>
<feature type="signal peptide" evidence="5">
    <location>
        <begin position="1"/>
        <end position="19"/>
    </location>
</feature>
<comment type="caution">
    <text evidence="6">The sequence shown here is derived from an EMBL/GenBank/DDBJ whole genome shotgun (WGS) entry which is preliminary data.</text>
</comment>
<dbReference type="Proteomes" id="UP000251960">
    <property type="component" value="Chromosome 6"/>
</dbReference>
<dbReference type="GO" id="GO:0007017">
    <property type="term" value="P:microtubule-based process"/>
    <property type="evidence" value="ECO:0007669"/>
    <property type="project" value="InterPro"/>
</dbReference>
<keyword evidence="5" id="KW-0732">Signal</keyword>
<evidence type="ECO:0000256" key="3">
    <source>
        <dbReference type="ARBA" id="ARBA00022741"/>
    </source>
</evidence>
<evidence type="ECO:0000313" key="6">
    <source>
        <dbReference type="EMBL" id="PWZ17081.1"/>
    </source>
</evidence>
<accession>A0A3L6EAW8</accession>
<dbReference type="EMBL" id="NCVQ01000007">
    <property type="protein sequence ID" value="PWZ17081.1"/>
    <property type="molecule type" value="Genomic_DNA"/>
</dbReference>
<evidence type="ECO:0000256" key="4">
    <source>
        <dbReference type="ARBA" id="ARBA00023134"/>
    </source>
</evidence>
<protein>
    <submittedName>
        <fullName evidence="6">Tubulin alpha-6 chain</fullName>
    </submittedName>
</protein>
<evidence type="ECO:0000256" key="1">
    <source>
        <dbReference type="ARBA" id="ARBA00009636"/>
    </source>
</evidence>